<gene>
    <name evidence="1" type="ORF">CEXT_196911</name>
</gene>
<reference evidence="1 2" key="1">
    <citation type="submission" date="2021-06" db="EMBL/GenBank/DDBJ databases">
        <title>Caerostris extrusa draft genome.</title>
        <authorList>
            <person name="Kono N."/>
            <person name="Arakawa K."/>
        </authorList>
    </citation>
    <scope>NUCLEOTIDE SEQUENCE [LARGE SCALE GENOMIC DNA]</scope>
</reference>
<accession>A0AAV4Q8G9</accession>
<proteinExistence type="predicted"/>
<evidence type="ECO:0000313" key="2">
    <source>
        <dbReference type="Proteomes" id="UP001054945"/>
    </source>
</evidence>
<comment type="caution">
    <text evidence="1">The sequence shown here is derived from an EMBL/GenBank/DDBJ whole genome shotgun (WGS) entry which is preliminary data.</text>
</comment>
<sequence length="121" mass="14318">MSMDYHFNKTVPEHFEDSNCERNLFSEASNTVFHLGFYCYLGRDRDLFKMVNLMYFISPPQILVDEFPSLIHLVVDKDENAVIVVLFCSTLNQERRFGNGKHFGRKQTPTQVVTRQMKYRE</sequence>
<protein>
    <submittedName>
        <fullName evidence="1">Uncharacterized protein</fullName>
    </submittedName>
</protein>
<dbReference type="AlphaFoldDB" id="A0AAV4Q8G9"/>
<evidence type="ECO:0000313" key="1">
    <source>
        <dbReference type="EMBL" id="GIY05689.1"/>
    </source>
</evidence>
<keyword evidence="2" id="KW-1185">Reference proteome</keyword>
<organism evidence="1 2">
    <name type="scientific">Caerostris extrusa</name>
    <name type="common">Bark spider</name>
    <name type="synonym">Caerostris bankana</name>
    <dbReference type="NCBI Taxonomy" id="172846"/>
    <lineage>
        <taxon>Eukaryota</taxon>
        <taxon>Metazoa</taxon>
        <taxon>Ecdysozoa</taxon>
        <taxon>Arthropoda</taxon>
        <taxon>Chelicerata</taxon>
        <taxon>Arachnida</taxon>
        <taxon>Araneae</taxon>
        <taxon>Araneomorphae</taxon>
        <taxon>Entelegynae</taxon>
        <taxon>Araneoidea</taxon>
        <taxon>Araneidae</taxon>
        <taxon>Caerostris</taxon>
    </lineage>
</organism>
<dbReference type="EMBL" id="BPLR01005868">
    <property type="protein sequence ID" value="GIY05689.1"/>
    <property type="molecule type" value="Genomic_DNA"/>
</dbReference>
<dbReference type="Proteomes" id="UP001054945">
    <property type="component" value="Unassembled WGS sequence"/>
</dbReference>
<name>A0AAV4Q8G9_CAEEX</name>